<accession>C6TIC6</accession>
<organism evidence="1">
    <name type="scientific">Glycine max</name>
    <name type="common">Soybean</name>
    <name type="synonym">Glycine hispida</name>
    <dbReference type="NCBI Taxonomy" id="3847"/>
    <lineage>
        <taxon>Eukaryota</taxon>
        <taxon>Viridiplantae</taxon>
        <taxon>Streptophyta</taxon>
        <taxon>Embryophyta</taxon>
        <taxon>Tracheophyta</taxon>
        <taxon>Spermatophyta</taxon>
        <taxon>Magnoliopsida</taxon>
        <taxon>eudicotyledons</taxon>
        <taxon>Gunneridae</taxon>
        <taxon>Pentapetalae</taxon>
        <taxon>rosids</taxon>
        <taxon>fabids</taxon>
        <taxon>Fabales</taxon>
        <taxon>Fabaceae</taxon>
        <taxon>Papilionoideae</taxon>
        <taxon>50 kb inversion clade</taxon>
        <taxon>NPAAA clade</taxon>
        <taxon>indigoferoid/millettioid clade</taxon>
        <taxon>Phaseoleae</taxon>
        <taxon>Glycine</taxon>
        <taxon>Glycine subgen. Soja</taxon>
    </lineage>
</organism>
<name>C6TIC6_SOYBN</name>
<dbReference type="EMBL" id="BT097407">
    <property type="protein sequence ID" value="ACU22607.1"/>
    <property type="molecule type" value="mRNA"/>
</dbReference>
<protein>
    <submittedName>
        <fullName evidence="1">Uncharacterized protein</fullName>
    </submittedName>
</protein>
<sequence length="53" mass="6100">MILNVSLHYISKSITSTLMHTSAKRIWSITLKFIPNNAQFSKIVCDRCITLFN</sequence>
<reference evidence="1" key="1">
    <citation type="submission" date="2009-08" db="EMBL/GenBank/DDBJ databases">
        <authorList>
            <person name="Cheung F."/>
            <person name="Xiao Y."/>
            <person name="Chan A."/>
            <person name="Moskal W."/>
            <person name="Town C.D."/>
        </authorList>
    </citation>
    <scope>NUCLEOTIDE SEQUENCE</scope>
</reference>
<proteinExistence type="evidence at transcript level"/>
<dbReference type="AlphaFoldDB" id="C6TIC6"/>
<evidence type="ECO:0000313" key="1">
    <source>
        <dbReference type="EMBL" id="ACU22607.1"/>
    </source>
</evidence>